<dbReference type="eggNOG" id="KOG4740">
    <property type="taxonomic scope" value="Eukaryota"/>
</dbReference>
<dbReference type="Gene3D" id="3.30.420.10">
    <property type="entry name" value="Ribonuclease H-like superfamily/Ribonuclease H"/>
    <property type="match status" value="1"/>
</dbReference>
<dbReference type="AlphaFoldDB" id="A0A1I7RU52"/>
<sequence length="264" mass="30880">MVSMRKIARETGLSRTSVRRMAKDVLKLKPYKLQKVQRLTERDKKVRLERCRKLKRRAAGQVWEKILFSDEKLFSLEQAQNHQNDRFWSTEHPGPSAIVERRQKPLSVMVWGGICASGKTPLIFVEERVKVNKEVYCRDILESVVLPWSKKHFGKQKWVFQQDSAPAHKAKSTQDWCRSHFPDFITTADWPPYSPDLNPMDYSVWSLMEARACRKPHKTLESLKQSLQREWEKLSKEELRRIAKNFTSRLGLCIAAKGGHFETG</sequence>
<dbReference type="Proteomes" id="UP000095284">
    <property type="component" value="Unplaced"/>
</dbReference>
<proteinExistence type="predicted"/>
<feature type="domain" description="Tc1-like transposase DDE" evidence="1">
    <location>
        <begin position="66"/>
        <end position="224"/>
    </location>
</feature>
<dbReference type="PANTHER" id="PTHR46068">
    <property type="entry name" value="PROTEIN CBG27172"/>
    <property type="match status" value="1"/>
</dbReference>
<evidence type="ECO:0000259" key="1">
    <source>
        <dbReference type="Pfam" id="PF13358"/>
    </source>
</evidence>
<dbReference type="WBParaSite" id="BXY_0426000.1">
    <property type="protein sequence ID" value="BXY_0426000.1"/>
    <property type="gene ID" value="BXY_0426000"/>
</dbReference>
<organism evidence="2 3">
    <name type="scientific">Bursaphelenchus xylophilus</name>
    <name type="common">Pinewood nematode worm</name>
    <name type="synonym">Aphelenchoides xylophilus</name>
    <dbReference type="NCBI Taxonomy" id="6326"/>
    <lineage>
        <taxon>Eukaryota</taxon>
        <taxon>Metazoa</taxon>
        <taxon>Ecdysozoa</taxon>
        <taxon>Nematoda</taxon>
        <taxon>Chromadorea</taxon>
        <taxon>Rhabditida</taxon>
        <taxon>Tylenchina</taxon>
        <taxon>Tylenchomorpha</taxon>
        <taxon>Aphelenchoidea</taxon>
        <taxon>Aphelenchoididae</taxon>
        <taxon>Bursaphelenchus</taxon>
    </lineage>
</organism>
<accession>A0A1I7RU52</accession>
<protein>
    <submittedName>
        <fullName evidence="3">DDE_3 domain-containing protein</fullName>
    </submittedName>
</protein>
<dbReference type="Pfam" id="PF13358">
    <property type="entry name" value="DDE_3"/>
    <property type="match status" value="1"/>
</dbReference>
<dbReference type="InterPro" id="IPR036397">
    <property type="entry name" value="RNaseH_sf"/>
</dbReference>
<reference evidence="3" key="1">
    <citation type="submission" date="2016-11" db="UniProtKB">
        <authorList>
            <consortium name="WormBaseParasite"/>
        </authorList>
    </citation>
    <scope>IDENTIFICATION</scope>
</reference>
<dbReference type="PANTHER" id="PTHR46068:SF1">
    <property type="entry name" value="TRANSPOSASE IS30-LIKE HTH DOMAIN-CONTAINING PROTEIN"/>
    <property type="match status" value="1"/>
</dbReference>
<dbReference type="GO" id="GO:0003676">
    <property type="term" value="F:nucleic acid binding"/>
    <property type="evidence" value="ECO:0007669"/>
    <property type="project" value="InterPro"/>
</dbReference>
<dbReference type="InterPro" id="IPR038717">
    <property type="entry name" value="Tc1-like_DDE_dom"/>
</dbReference>
<evidence type="ECO:0000313" key="3">
    <source>
        <dbReference type="WBParaSite" id="BXY_0426000.1"/>
    </source>
</evidence>
<evidence type="ECO:0000313" key="2">
    <source>
        <dbReference type="Proteomes" id="UP000095284"/>
    </source>
</evidence>
<name>A0A1I7RU52_BURXY</name>